<dbReference type="EMBL" id="FNCC01000024">
    <property type="protein sequence ID" value="SDH48271.1"/>
    <property type="molecule type" value="Genomic_DNA"/>
</dbReference>
<organism evidence="8 9">
    <name type="scientific">Lentzea fradiae</name>
    <dbReference type="NCBI Taxonomy" id="200378"/>
    <lineage>
        <taxon>Bacteria</taxon>
        <taxon>Bacillati</taxon>
        <taxon>Actinomycetota</taxon>
        <taxon>Actinomycetes</taxon>
        <taxon>Pseudonocardiales</taxon>
        <taxon>Pseudonocardiaceae</taxon>
        <taxon>Lentzea</taxon>
    </lineage>
</organism>
<dbReference type="Gene3D" id="1.10.10.10">
    <property type="entry name" value="Winged helix-like DNA-binding domain superfamily/Winged helix DNA-binding domain"/>
    <property type="match status" value="1"/>
</dbReference>
<evidence type="ECO:0000313" key="9">
    <source>
        <dbReference type="Proteomes" id="UP000199623"/>
    </source>
</evidence>
<dbReference type="InterPro" id="IPR027417">
    <property type="entry name" value="P-loop_NTPase"/>
</dbReference>
<dbReference type="GO" id="GO:0003677">
    <property type="term" value="F:DNA binding"/>
    <property type="evidence" value="ECO:0007669"/>
    <property type="project" value="UniProtKB-UniRule"/>
</dbReference>
<keyword evidence="4" id="KW-0804">Transcription</keyword>
<dbReference type="Gene3D" id="3.40.50.300">
    <property type="entry name" value="P-loop containing nucleotide triphosphate hydrolases"/>
    <property type="match status" value="1"/>
</dbReference>
<dbReference type="InterPro" id="IPR051677">
    <property type="entry name" value="AfsR-DnrI-RedD_regulator"/>
</dbReference>
<dbReference type="SMART" id="SM00862">
    <property type="entry name" value="Trans_reg_C"/>
    <property type="match status" value="1"/>
</dbReference>
<keyword evidence="2" id="KW-0805">Transcription regulation</keyword>
<dbReference type="SUPFAM" id="SSF52540">
    <property type="entry name" value="P-loop containing nucleoside triphosphate hydrolases"/>
    <property type="match status" value="1"/>
</dbReference>
<accession>A0A1G8CRZ9</accession>
<dbReference type="InterPro" id="IPR036388">
    <property type="entry name" value="WH-like_DNA-bd_sf"/>
</dbReference>
<evidence type="ECO:0000256" key="5">
    <source>
        <dbReference type="PROSITE-ProRule" id="PRU01091"/>
    </source>
</evidence>
<dbReference type="Pfam" id="PF13191">
    <property type="entry name" value="AAA_16"/>
    <property type="match status" value="1"/>
</dbReference>
<dbReference type="Gene3D" id="1.25.40.10">
    <property type="entry name" value="Tetratricopeptide repeat domain"/>
    <property type="match status" value="1"/>
</dbReference>
<dbReference type="GO" id="GO:0006355">
    <property type="term" value="P:regulation of DNA-templated transcription"/>
    <property type="evidence" value="ECO:0007669"/>
    <property type="project" value="InterPro"/>
</dbReference>
<dbReference type="SUPFAM" id="SSF48452">
    <property type="entry name" value="TPR-like"/>
    <property type="match status" value="1"/>
</dbReference>
<dbReference type="InterPro" id="IPR011990">
    <property type="entry name" value="TPR-like_helical_dom_sf"/>
</dbReference>
<evidence type="ECO:0000259" key="7">
    <source>
        <dbReference type="PROSITE" id="PS51755"/>
    </source>
</evidence>
<dbReference type="CDD" id="cd15831">
    <property type="entry name" value="BTAD"/>
    <property type="match status" value="1"/>
</dbReference>
<dbReference type="Proteomes" id="UP000199623">
    <property type="component" value="Unassembled WGS sequence"/>
</dbReference>
<dbReference type="PROSITE" id="PS51755">
    <property type="entry name" value="OMPR_PHOB"/>
    <property type="match status" value="1"/>
</dbReference>
<comment type="similarity">
    <text evidence="1">Belongs to the AfsR/DnrI/RedD regulatory family.</text>
</comment>
<reference evidence="9" key="1">
    <citation type="submission" date="2016-10" db="EMBL/GenBank/DDBJ databases">
        <authorList>
            <person name="Varghese N."/>
            <person name="Submissions S."/>
        </authorList>
    </citation>
    <scope>NUCLEOTIDE SEQUENCE [LARGE SCALE GENOMIC DNA]</scope>
    <source>
        <strain evidence="9">CGMCC 4.3506</strain>
    </source>
</reference>
<evidence type="ECO:0000256" key="2">
    <source>
        <dbReference type="ARBA" id="ARBA00023015"/>
    </source>
</evidence>
<evidence type="ECO:0000256" key="1">
    <source>
        <dbReference type="ARBA" id="ARBA00005820"/>
    </source>
</evidence>
<feature type="region of interest" description="Disordered" evidence="6">
    <location>
        <begin position="277"/>
        <end position="316"/>
    </location>
</feature>
<dbReference type="PANTHER" id="PTHR35807">
    <property type="entry name" value="TRANSCRIPTIONAL REGULATOR REDD-RELATED"/>
    <property type="match status" value="1"/>
</dbReference>
<dbReference type="STRING" id="200378.SAMN05216553_12418"/>
<dbReference type="InterPro" id="IPR005158">
    <property type="entry name" value="BTAD"/>
</dbReference>
<keyword evidence="3 5" id="KW-0238">DNA-binding</keyword>
<evidence type="ECO:0000256" key="3">
    <source>
        <dbReference type="ARBA" id="ARBA00023125"/>
    </source>
</evidence>
<sequence length="1135" mass="120065">MPIGAIHHRPGLPLAPPFGPHLHTKGVPMSLCTTASLVVRLLGPVRAWRGGAEVGLGTARGRAVFTLLALRANEAVSADELVDGVWGDAPPATARASLHTYVSALRRALEPERSKRSAGVVLVSSGAGYALRLDPEAVDVHRFDRHRERAEGLARTDPGQAVAELDAALALWEGEALFSVPGRFAESQRSRLHELRLAAVERRAELELLLGRHAGVVAELSALTVEHPLREGLRALLMSALHQGGRQAEALEVFRDARHVLATELGIEPGSALREAQRRVLEGQPAHRPPATEQSPATPAPPPTSPATASEARQAAPFVGRRRELDVLRRAVAEVTGGRGGVLWLEGEAGIGKSSLLSAGLAGAGARVARAAADEQAGRFPLRPVLDALDVSVTSADARSGELAQDLPALAGGRQAPGDPVLTIIERLVELVRELSSEAPLVLALDDFHWADEASVLLWHRLSRLARRLPLLLVAVARPVPHREDLARVRRAVADAGGLVVLEPLTDDEVAELVTGMVGAAPGRGLDRIAGCAGGNPLYVEEVVHALVRENAVELRAGVAEARVADHDMPASLVTALARRLAFLSTEALDLLRWGALLGTSFAPGDAAVVTGRPVSELVAAVEEAMAAGVLVEADAGFAFRHHLVHRALYLGVPAAVRASLHRQAARALATAGSPVELVARQLATAPTAVEPWAVDWLVANAESVAARDPDLAVGVLRSAVTLPDLPPGDRDRLAARLARLLFGLGRRADAEARYALARARDHELVAEMRWVLAASHHRDGSAVDAAEVVRSAAADRTTPLVWRARLQALTADVVTGDEGETAARQALRLAREVRDDFTVAQARRALWRSATARGDHAEALRQVDQALAVPVAPEVRADLVGDKVLTLQHLDLLDEADELLRAAGPHPAAAAQCYWRGRWADALRLVDGHQAPTPSPWPRDRGPTPPAHGVAALVAARQGRVDEAARHLRAAAGHREDFLDGFRAAAEAALAERAGRVDEALAALTGVLAPGRMAPDPRWLPPLTRLALLAGDHDLAAHAAELARTSGGAVEVALRCRGLVDREPSLVLDAVARYREAGRPVELAEALEDAAALLVARGACAAADTAVREAVTVYRGFGAEWDAGRAGARLCRVA</sequence>
<feature type="domain" description="OmpR/PhoB-type" evidence="7">
    <location>
        <begin position="29"/>
        <end position="133"/>
    </location>
</feature>
<dbReference type="AlphaFoldDB" id="A0A1G8CRZ9"/>
<protein>
    <submittedName>
        <fullName evidence="8">Transcriptional regulatory protein, C terminal</fullName>
    </submittedName>
</protein>
<dbReference type="SUPFAM" id="SSF46894">
    <property type="entry name" value="C-terminal effector domain of the bipartite response regulators"/>
    <property type="match status" value="1"/>
</dbReference>
<name>A0A1G8CRZ9_9PSEU</name>
<evidence type="ECO:0000256" key="4">
    <source>
        <dbReference type="ARBA" id="ARBA00023163"/>
    </source>
</evidence>
<dbReference type="InterPro" id="IPR001867">
    <property type="entry name" value="OmpR/PhoB-type_DNA-bd"/>
</dbReference>
<gene>
    <name evidence="8" type="ORF">SAMN05216553_12418</name>
</gene>
<keyword evidence="9" id="KW-1185">Reference proteome</keyword>
<proteinExistence type="inferred from homology"/>
<evidence type="ECO:0000313" key="8">
    <source>
        <dbReference type="EMBL" id="SDH48271.1"/>
    </source>
</evidence>
<dbReference type="Pfam" id="PF00486">
    <property type="entry name" value="Trans_reg_C"/>
    <property type="match status" value="1"/>
</dbReference>
<feature type="DNA-binding region" description="OmpR/PhoB-type" evidence="5">
    <location>
        <begin position="29"/>
        <end position="133"/>
    </location>
</feature>
<dbReference type="SMART" id="SM01043">
    <property type="entry name" value="BTAD"/>
    <property type="match status" value="1"/>
</dbReference>
<dbReference type="GO" id="GO:0000160">
    <property type="term" value="P:phosphorelay signal transduction system"/>
    <property type="evidence" value="ECO:0007669"/>
    <property type="project" value="InterPro"/>
</dbReference>
<dbReference type="InterPro" id="IPR016032">
    <property type="entry name" value="Sig_transdc_resp-reg_C-effctor"/>
</dbReference>
<dbReference type="PANTHER" id="PTHR35807:SF1">
    <property type="entry name" value="TRANSCRIPTIONAL REGULATOR REDD"/>
    <property type="match status" value="1"/>
</dbReference>
<dbReference type="InterPro" id="IPR041664">
    <property type="entry name" value="AAA_16"/>
</dbReference>
<dbReference type="Pfam" id="PF03704">
    <property type="entry name" value="BTAD"/>
    <property type="match status" value="1"/>
</dbReference>
<evidence type="ECO:0000256" key="6">
    <source>
        <dbReference type="SAM" id="MobiDB-lite"/>
    </source>
</evidence>